<reference evidence="4" key="2">
    <citation type="submission" date="2025-08" db="UniProtKB">
        <authorList>
            <consortium name="RefSeq"/>
        </authorList>
    </citation>
    <scope>IDENTIFICATION</scope>
    <source>
        <tissue evidence="4">Leaf</tissue>
    </source>
</reference>
<dbReference type="PANTHER" id="PTHR33286">
    <property type="entry name" value="BIFUNCTIONAL INHIBITOR/LIPID-TRANSFER PROTEIN/SEED STORAGE 2S ALBUMIN SUPERFAMILY PROTEIN"/>
    <property type="match status" value="1"/>
</dbReference>
<evidence type="ECO:0000259" key="2">
    <source>
        <dbReference type="Pfam" id="PF14368"/>
    </source>
</evidence>
<dbReference type="Proteomes" id="UP000515123">
    <property type="component" value="Linkage group 6"/>
</dbReference>
<dbReference type="RefSeq" id="XP_020090323.1">
    <property type="nucleotide sequence ID" value="XM_020234734.1"/>
</dbReference>
<dbReference type="InterPro" id="IPR016140">
    <property type="entry name" value="Bifunc_inhib/LTP/seed_store"/>
</dbReference>
<feature type="compositionally biased region" description="Pro residues" evidence="1">
    <location>
        <begin position="184"/>
        <end position="195"/>
    </location>
</feature>
<dbReference type="Gene3D" id="1.10.110.10">
    <property type="entry name" value="Plant lipid-transfer and hydrophobic proteins"/>
    <property type="match status" value="1"/>
</dbReference>
<accession>A0A6P5FA38</accession>
<dbReference type="PANTHER" id="PTHR33286:SF1">
    <property type="entry name" value="OS01G0800600 PROTEIN"/>
    <property type="match status" value="1"/>
</dbReference>
<evidence type="ECO:0000313" key="4">
    <source>
        <dbReference type="RefSeq" id="XP_020090323.1"/>
    </source>
</evidence>
<dbReference type="InterPro" id="IPR036312">
    <property type="entry name" value="Bifun_inhib/LTP/seed_sf"/>
</dbReference>
<evidence type="ECO:0000313" key="3">
    <source>
        <dbReference type="Proteomes" id="UP000515123"/>
    </source>
</evidence>
<proteinExistence type="predicted"/>
<feature type="region of interest" description="Disordered" evidence="1">
    <location>
        <begin position="131"/>
        <end position="195"/>
    </location>
</feature>
<dbReference type="OrthoDB" id="653734at2759"/>
<sequence>MDKVKIEFLGMVAMFVMAVSLSGHLVAAEVRNDRRNVARYNLICNGHFRQLYRYCKRYIKANRIRLVPPPSPRCCQAIERVDLYCICREIPARLEQYVSMRKVSIVASDCGHPIQSGTKCGSYTVPTFQLAKKKLPPPPPPKIQEERKVYPPPPPPPPPKLQEERKVYPPPPSPPKIQEEWRVAPPPPPRSPRSF</sequence>
<dbReference type="Pfam" id="PF14368">
    <property type="entry name" value="LTP_2"/>
    <property type="match status" value="1"/>
</dbReference>
<feature type="compositionally biased region" description="Pro residues" evidence="1">
    <location>
        <begin position="150"/>
        <end position="160"/>
    </location>
</feature>
<feature type="domain" description="Bifunctional inhibitor/plant lipid transfer protein/seed storage helical" evidence="2">
    <location>
        <begin position="35"/>
        <end position="120"/>
    </location>
</feature>
<dbReference type="SUPFAM" id="SSF47699">
    <property type="entry name" value="Bifunctional inhibitor/lipid-transfer protein/seed storage 2S albumin"/>
    <property type="match status" value="1"/>
</dbReference>
<organism evidence="3 4">
    <name type="scientific">Ananas comosus</name>
    <name type="common">Pineapple</name>
    <name type="synonym">Ananas ananas</name>
    <dbReference type="NCBI Taxonomy" id="4615"/>
    <lineage>
        <taxon>Eukaryota</taxon>
        <taxon>Viridiplantae</taxon>
        <taxon>Streptophyta</taxon>
        <taxon>Embryophyta</taxon>
        <taxon>Tracheophyta</taxon>
        <taxon>Spermatophyta</taxon>
        <taxon>Magnoliopsida</taxon>
        <taxon>Liliopsida</taxon>
        <taxon>Poales</taxon>
        <taxon>Bromeliaceae</taxon>
        <taxon>Bromelioideae</taxon>
        <taxon>Ananas</taxon>
    </lineage>
</organism>
<dbReference type="AlphaFoldDB" id="A0A6P5FA38"/>
<evidence type="ECO:0000256" key="1">
    <source>
        <dbReference type="SAM" id="MobiDB-lite"/>
    </source>
</evidence>
<dbReference type="GeneID" id="109711596"/>
<reference evidence="3" key="1">
    <citation type="journal article" date="2015" name="Nat. Genet.">
        <title>The pineapple genome and the evolution of CAM photosynthesis.</title>
        <authorList>
            <person name="Ming R."/>
            <person name="VanBuren R."/>
            <person name="Wai C.M."/>
            <person name="Tang H."/>
            <person name="Schatz M.C."/>
            <person name="Bowers J.E."/>
            <person name="Lyons E."/>
            <person name="Wang M.L."/>
            <person name="Chen J."/>
            <person name="Biggers E."/>
            <person name="Zhang J."/>
            <person name="Huang L."/>
            <person name="Zhang L."/>
            <person name="Miao W."/>
            <person name="Zhang J."/>
            <person name="Ye Z."/>
            <person name="Miao C."/>
            <person name="Lin Z."/>
            <person name="Wang H."/>
            <person name="Zhou H."/>
            <person name="Yim W.C."/>
            <person name="Priest H.D."/>
            <person name="Zheng C."/>
            <person name="Woodhouse M."/>
            <person name="Edger P.P."/>
            <person name="Guyot R."/>
            <person name="Guo H.B."/>
            <person name="Guo H."/>
            <person name="Zheng G."/>
            <person name="Singh R."/>
            <person name="Sharma A."/>
            <person name="Min X."/>
            <person name="Zheng Y."/>
            <person name="Lee H."/>
            <person name="Gurtowski J."/>
            <person name="Sedlazeck F.J."/>
            <person name="Harkess A."/>
            <person name="McKain M.R."/>
            <person name="Liao Z."/>
            <person name="Fang J."/>
            <person name="Liu J."/>
            <person name="Zhang X."/>
            <person name="Zhang Q."/>
            <person name="Hu W."/>
            <person name="Qin Y."/>
            <person name="Wang K."/>
            <person name="Chen L.Y."/>
            <person name="Shirley N."/>
            <person name="Lin Y.R."/>
            <person name="Liu L.Y."/>
            <person name="Hernandez A.G."/>
            <person name="Wright C.L."/>
            <person name="Bulone V."/>
            <person name="Tuskan G.A."/>
            <person name="Heath K."/>
            <person name="Zee F."/>
            <person name="Moore P.H."/>
            <person name="Sunkar R."/>
            <person name="Leebens-Mack J.H."/>
            <person name="Mockler T."/>
            <person name="Bennetzen J.L."/>
            <person name="Freeling M."/>
            <person name="Sankoff D."/>
            <person name="Paterson A.H."/>
            <person name="Zhu X."/>
            <person name="Yang X."/>
            <person name="Smith J.A."/>
            <person name="Cushman J.C."/>
            <person name="Paull R.E."/>
            <person name="Yu Q."/>
        </authorList>
    </citation>
    <scope>NUCLEOTIDE SEQUENCE [LARGE SCALE GENOMIC DNA]</scope>
    <source>
        <strain evidence="3">cv. F153</strain>
    </source>
</reference>
<gene>
    <name evidence="4" type="primary">LOC109711596</name>
</gene>
<keyword evidence="3" id="KW-1185">Reference proteome</keyword>
<name>A0A6P5FA38_ANACO</name>
<protein>
    <submittedName>
        <fullName evidence="4">Formin-like protein 20</fullName>
    </submittedName>
</protein>